<evidence type="ECO:0000313" key="1">
    <source>
        <dbReference type="EMBL" id="WWE88697.1"/>
    </source>
</evidence>
<reference evidence="1 2" key="2">
    <citation type="journal article" date="2020" name="Int. J. Syst. Evol. Microbiol.">
        <title>Description and complete genome sequences of Bradyrhizobium symbiodeficiens sp. nov., a non-symbiotic bacterium associated with legumes native to Canada.</title>
        <authorList>
            <person name="Bromfield E.S.P."/>
            <person name="Cloutier S."/>
            <person name="Nguyen H.D.T."/>
        </authorList>
    </citation>
    <scope>NUCLEOTIDE SEQUENCE [LARGE SCALE GENOMIC DNA]</scope>
    <source>
        <strain evidence="1 2">65S1MB</strain>
    </source>
</reference>
<evidence type="ECO:0000313" key="2">
    <source>
        <dbReference type="Proteomes" id="UP000319298"/>
    </source>
</evidence>
<dbReference type="RefSeq" id="WP_181956163.1">
    <property type="nucleotide sequence ID" value="NZ_CP041090.2"/>
</dbReference>
<dbReference type="EMBL" id="CP041090">
    <property type="protein sequence ID" value="WWE88697.1"/>
    <property type="molecule type" value="Genomic_DNA"/>
</dbReference>
<dbReference type="Proteomes" id="UP000319298">
    <property type="component" value="Chromosome"/>
</dbReference>
<proteinExistence type="predicted"/>
<protein>
    <recommendedName>
        <fullName evidence="3">Type III secretion system (T3SS) negative regulator GrlR</fullName>
    </recommendedName>
</protein>
<evidence type="ECO:0008006" key="3">
    <source>
        <dbReference type="Google" id="ProtNLM"/>
    </source>
</evidence>
<reference evidence="2" key="1">
    <citation type="submission" date="2019-06" db="EMBL/GenBank/DDBJ databases">
        <title>Whole-Genome Sequence of Bradyrhizobium sp. 3 Strain 65S1MB.</title>
        <authorList>
            <person name="Bromfield E.S.P."/>
            <person name="Cloutier S."/>
            <person name="Nguyen H.D.T."/>
        </authorList>
    </citation>
    <scope>NUCLEOTIDE SEQUENCE [LARGE SCALE GENOMIC DNA]</scope>
    <source>
        <strain evidence="2">65S1MB</strain>
    </source>
</reference>
<keyword evidence="2" id="KW-1185">Reference proteome</keyword>
<dbReference type="InterPro" id="IPR043019">
    <property type="entry name" value="GrlR_sf"/>
</dbReference>
<sequence>MIKNGLYALSIELQDGIQGGGNGVLVLRDGTIRGGDSFFYFTGSYVCCGGKWKGEATSQEHTLDLATRPFARKIATIGFCGTYSDHGAENDNTALLGNRSISFRTTLRLLLADQDGDMPKFDHRHDEACRLDETGAFALVGRQ</sequence>
<dbReference type="Gene3D" id="2.40.128.380">
    <property type="entry name" value="T3SS negative regulator GrlR"/>
    <property type="match status" value="1"/>
</dbReference>
<gene>
    <name evidence="1" type="ORF">FJN17_18925</name>
</gene>
<organism evidence="1 2">
    <name type="scientific">Bradyrhizobium symbiodeficiens</name>
    <dbReference type="NCBI Taxonomy" id="1404367"/>
    <lineage>
        <taxon>Bacteria</taxon>
        <taxon>Pseudomonadati</taxon>
        <taxon>Pseudomonadota</taxon>
        <taxon>Alphaproteobacteria</taxon>
        <taxon>Hyphomicrobiales</taxon>
        <taxon>Nitrobacteraceae</taxon>
        <taxon>Bradyrhizobium</taxon>
    </lineage>
</organism>
<accession>A0ABZ2F1C1</accession>
<name>A0ABZ2F1C1_9BRAD</name>